<sequence length="144" mass="16216">MHLQHRFLPEALGAQFSPRPVVRSALGNGHEAWPSHGRSLRDLTFGPPVSLIHGSHRVHSPGHGGPLRFPARRTAPLGGIPEQVLHRRRLQVHPFFFSRHFFTFGQIHRISLAVLGSKSVERGLKIIMYANVILVRLPYSKDPH</sequence>
<protein>
    <submittedName>
        <fullName evidence="1">Uncharacterized protein</fullName>
    </submittedName>
</protein>
<evidence type="ECO:0000313" key="1">
    <source>
        <dbReference type="EMBL" id="LAB51109.1"/>
    </source>
</evidence>
<reference evidence="1" key="1">
    <citation type="submission" date="2017-07" db="EMBL/GenBank/DDBJ databases">
        <authorList>
            <person name="Mikheyev A."/>
            <person name="Grau M."/>
        </authorList>
    </citation>
    <scope>NUCLEOTIDE SEQUENCE</scope>
    <source>
        <tissue evidence="1">Venom_gland</tissue>
    </source>
</reference>
<proteinExistence type="predicted"/>
<reference evidence="1" key="2">
    <citation type="submission" date="2017-11" db="EMBL/GenBank/DDBJ databases">
        <title>Coralsnake Venomics: Analyses of Venom Gland Transcriptomes and Proteomes of Six Brazilian Taxa.</title>
        <authorList>
            <person name="Aird S.D."/>
            <person name="Jorge da Silva N."/>
            <person name="Qiu L."/>
            <person name="Villar-Briones A."/>
            <person name="Aparecida-Saddi V."/>
            <person name="Campos-Telles M.P."/>
            <person name="Grau M."/>
            <person name="Mikheyev A.S."/>
        </authorList>
    </citation>
    <scope>NUCLEOTIDE SEQUENCE</scope>
    <source>
        <tissue evidence="1">Venom_gland</tissue>
    </source>
</reference>
<accession>A0A2D4P1D1</accession>
<dbReference type="EMBL" id="IACN01029197">
    <property type="protein sequence ID" value="LAB51109.1"/>
    <property type="molecule type" value="Transcribed_RNA"/>
</dbReference>
<name>A0A2D4P1D1_MICSU</name>
<dbReference type="AlphaFoldDB" id="A0A2D4P1D1"/>
<organism evidence="1">
    <name type="scientific">Micrurus surinamensis</name>
    <name type="common">Surinam coral snake</name>
    <dbReference type="NCBI Taxonomy" id="129470"/>
    <lineage>
        <taxon>Eukaryota</taxon>
        <taxon>Metazoa</taxon>
        <taxon>Chordata</taxon>
        <taxon>Craniata</taxon>
        <taxon>Vertebrata</taxon>
        <taxon>Euteleostomi</taxon>
        <taxon>Lepidosauria</taxon>
        <taxon>Squamata</taxon>
        <taxon>Bifurcata</taxon>
        <taxon>Unidentata</taxon>
        <taxon>Episquamata</taxon>
        <taxon>Toxicofera</taxon>
        <taxon>Serpentes</taxon>
        <taxon>Colubroidea</taxon>
        <taxon>Elapidae</taxon>
        <taxon>Elapinae</taxon>
        <taxon>Micrurus</taxon>
    </lineage>
</organism>